<keyword evidence="4" id="KW-1185">Reference proteome</keyword>
<dbReference type="Proteomes" id="UP000799777">
    <property type="component" value="Unassembled WGS sequence"/>
</dbReference>
<dbReference type="PANTHER" id="PTHR10655">
    <property type="entry name" value="LYSOPHOSPHOLIPASE-RELATED"/>
    <property type="match status" value="1"/>
</dbReference>
<dbReference type="GO" id="GO:0005737">
    <property type="term" value="C:cytoplasm"/>
    <property type="evidence" value="ECO:0007669"/>
    <property type="project" value="TreeGrafter"/>
</dbReference>
<gene>
    <name evidence="3" type="ORF">EK21DRAFT_96362</name>
</gene>
<dbReference type="InterPro" id="IPR003140">
    <property type="entry name" value="PLipase/COase/thioEstase"/>
</dbReference>
<dbReference type="GO" id="GO:0052689">
    <property type="term" value="F:carboxylic ester hydrolase activity"/>
    <property type="evidence" value="ECO:0007669"/>
    <property type="project" value="TreeGrafter"/>
</dbReference>
<dbReference type="EMBL" id="ML978156">
    <property type="protein sequence ID" value="KAF2035711.1"/>
    <property type="molecule type" value="Genomic_DNA"/>
</dbReference>
<dbReference type="AlphaFoldDB" id="A0A9P4HI86"/>
<dbReference type="InterPro" id="IPR029058">
    <property type="entry name" value="AB_hydrolase_fold"/>
</dbReference>
<evidence type="ECO:0000259" key="2">
    <source>
        <dbReference type="Pfam" id="PF02230"/>
    </source>
</evidence>
<accession>A0A9P4HI86</accession>
<dbReference type="InterPro" id="IPR050565">
    <property type="entry name" value="LYPA1-2/EST-like"/>
</dbReference>
<dbReference type="Gene3D" id="3.40.50.1820">
    <property type="entry name" value="alpha/beta hydrolase"/>
    <property type="match status" value="1"/>
</dbReference>
<dbReference type="SUPFAM" id="SSF53474">
    <property type="entry name" value="alpha/beta-Hydrolases"/>
    <property type="match status" value="1"/>
</dbReference>
<dbReference type="Pfam" id="PF02230">
    <property type="entry name" value="Abhydrolase_2"/>
    <property type="match status" value="1"/>
</dbReference>
<dbReference type="GO" id="GO:0008474">
    <property type="term" value="F:palmitoyl-(protein) hydrolase activity"/>
    <property type="evidence" value="ECO:0007669"/>
    <property type="project" value="TreeGrafter"/>
</dbReference>
<dbReference type="PANTHER" id="PTHR10655:SF64">
    <property type="entry name" value="PHOSPHOLIPASE_CARBOXYLESTERASE_THIOESTERASE DOMAIN-CONTAINING PROTEIN"/>
    <property type="match status" value="1"/>
</dbReference>
<reference evidence="3" key="1">
    <citation type="journal article" date="2020" name="Stud. Mycol.">
        <title>101 Dothideomycetes genomes: a test case for predicting lifestyles and emergence of pathogens.</title>
        <authorList>
            <person name="Haridas S."/>
            <person name="Albert R."/>
            <person name="Binder M."/>
            <person name="Bloem J."/>
            <person name="Labutti K."/>
            <person name="Salamov A."/>
            <person name="Andreopoulos B."/>
            <person name="Baker S."/>
            <person name="Barry K."/>
            <person name="Bills G."/>
            <person name="Bluhm B."/>
            <person name="Cannon C."/>
            <person name="Castanera R."/>
            <person name="Culley D."/>
            <person name="Daum C."/>
            <person name="Ezra D."/>
            <person name="Gonzalez J."/>
            <person name="Henrissat B."/>
            <person name="Kuo A."/>
            <person name="Liang C."/>
            <person name="Lipzen A."/>
            <person name="Lutzoni F."/>
            <person name="Magnuson J."/>
            <person name="Mondo S."/>
            <person name="Nolan M."/>
            <person name="Ohm R."/>
            <person name="Pangilinan J."/>
            <person name="Park H.-J."/>
            <person name="Ramirez L."/>
            <person name="Alfaro M."/>
            <person name="Sun H."/>
            <person name="Tritt A."/>
            <person name="Yoshinaga Y."/>
            <person name="Zwiers L.-H."/>
            <person name="Turgeon B."/>
            <person name="Goodwin S."/>
            <person name="Spatafora J."/>
            <person name="Crous P."/>
            <person name="Grigoriev I."/>
        </authorList>
    </citation>
    <scope>NUCLEOTIDE SEQUENCE</scope>
    <source>
        <strain evidence="3">CBS 110217</strain>
    </source>
</reference>
<protein>
    <submittedName>
        <fullName evidence="3">Alpha/beta-hydrolase</fullName>
    </submittedName>
</protein>
<comment type="similarity">
    <text evidence="1">Belongs to the AB hydrolase superfamily. AB hydrolase 2 family.</text>
</comment>
<evidence type="ECO:0000256" key="1">
    <source>
        <dbReference type="ARBA" id="ARBA00006499"/>
    </source>
</evidence>
<organism evidence="3 4">
    <name type="scientific">Setomelanomma holmii</name>
    <dbReference type="NCBI Taxonomy" id="210430"/>
    <lineage>
        <taxon>Eukaryota</taxon>
        <taxon>Fungi</taxon>
        <taxon>Dikarya</taxon>
        <taxon>Ascomycota</taxon>
        <taxon>Pezizomycotina</taxon>
        <taxon>Dothideomycetes</taxon>
        <taxon>Pleosporomycetidae</taxon>
        <taxon>Pleosporales</taxon>
        <taxon>Pleosporineae</taxon>
        <taxon>Phaeosphaeriaceae</taxon>
        <taxon>Setomelanomma</taxon>
    </lineage>
</organism>
<evidence type="ECO:0000313" key="4">
    <source>
        <dbReference type="Proteomes" id="UP000799777"/>
    </source>
</evidence>
<evidence type="ECO:0000313" key="3">
    <source>
        <dbReference type="EMBL" id="KAF2035711.1"/>
    </source>
</evidence>
<name>A0A9P4HI86_9PLEO</name>
<proteinExistence type="inferred from homology"/>
<dbReference type="OrthoDB" id="2418081at2759"/>
<feature type="domain" description="Phospholipase/carboxylesterase/thioesterase" evidence="2">
    <location>
        <begin position="225"/>
        <end position="284"/>
    </location>
</feature>
<sequence>MSSPQAESLKHPLPLVFPRKHTHKATLINLHGRGSTAQKFAAPLLEHLVSPSTTQLEQEDPPKSFHEHLPNTKFIFPSAPLRRAVVFIRSLTHQWFNNWSLTQPEVKQHLQIQAEIDTIGAQNVVLMGLSQGFAASLVAAMTWDEEPFGALIGMCRWLPFRRDMQDLFGDEEQCDDMNFENDIDVVFERAGTKVGTKLEQVVEWLREELSLSGERGETAGLPPLRSIPVFMGHGMEDQKVPSELGQIAAGFLKAVEVDVDWRHYEGLGHWYSEDMLQDVVDFLRDLKVAQVLTVIGC</sequence>
<comment type="caution">
    <text evidence="3">The sequence shown here is derived from an EMBL/GenBank/DDBJ whole genome shotgun (WGS) entry which is preliminary data.</text>
</comment>